<dbReference type="EMBL" id="JAHRHJ020003813">
    <property type="protein sequence ID" value="KAH9289458.1"/>
    <property type="molecule type" value="Genomic_DNA"/>
</dbReference>
<feature type="non-terminal residue" evidence="1">
    <location>
        <position position="1"/>
    </location>
</feature>
<proteinExistence type="predicted"/>
<feature type="non-terminal residue" evidence="1">
    <location>
        <position position="50"/>
    </location>
</feature>
<dbReference type="Proteomes" id="UP000824469">
    <property type="component" value="Unassembled WGS sequence"/>
</dbReference>
<reference evidence="1 2" key="1">
    <citation type="journal article" date="2021" name="Nat. Plants">
        <title>The Taxus genome provides insights into paclitaxel biosynthesis.</title>
        <authorList>
            <person name="Xiong X."/>
            <person name="Gou J."/>
            <person name="Liao Q."/>
            <person name="Li Y."/>
            <person name="Zhou Q."/>
            <person name="Bi G."/>
            <person name="Li C."/>
            <person name="Du R."/>
            <person name="Wang X."/>
            <person name="Sun T."/>
            <person name="Guo L."/>
            <person name="Liang H."/>
            <person name="Lu P."/>
            <person name="Wu Y."/>
            <person name="Zhang Z."/>
            <person name="Ro D.K."/>
            <person name="Shang Y."/>
            <person name="Huang S."/>
            <person name="Yan J."/>
        </authorList>
    </citation>
    <scope>NUCLEOTIDE SEQUENCE [LARGE SCALE GENOMIC DNA]</scope>
    <source>
        <strain evidence="1">Ta-2019</strain>
    </source>
</reference>
<comment type="caution">
    <text evidence="1">The sequence shown here is derived from an EMBL/GenBank/DDBJ whole genome shotgun (WGS) entry which is preliminary data.</text>
</comment>
<dbReference type="AlphaFoldDB" id="A0AA38C471"/>
<evidence type="ECO:0000313" key="2">
    <source>
        <dbReference type="Proteomes" id="UP000824469"/>
    </source>
</evidence>
<name>A0AA38C471_TAXCH</name>
<gene>
    <name evidence="1" type="ORF">KI387_033575</name>
</gene>
<organism evidence="1 2">
    <name type="scientific">Taxus chinensis</name>
    <name type="common">Chinese yew</name>
    <name type="synonym">Taxus wallichiana var. chinensis</name>
    <dbReference type="NCBI Taxonomy" id="29808"/>
    <lineage>
        <taxon>Eukaryota</taxon>
        <taxon>Viridiplantae</taxon>
        <taxon>Streptophyta</taxon>
        <taxon>Embryophyta</taxon>
        <taxon>Tracheophyta</taxon>
        <taxon>Spermatophyta</taxon>
        <taxon>Pinopsida</taxon>
        <taxon>Pinidae</taxon>
        <taxon>Conifers II</taxon>
        <taxon>Cupressales</taxon>
        <taxon>Taxaceae</taxon>
        <taxon>Taxus</taxon>
    </lineage>
</organism>
<sequence>ADSTRQQYEMRRQTKNPIYVGKAVIPIPVDELVKGYDGNEAGSPGHDGEM</sequence>
<protein>
    <submittedName>
        <fullName evidence="1">Uncharacterized protein</fullName>
    </submittedName>
</protein>
<keyword evidence="2" id="KW-1185">Reference proteome</keyword>
<evidence type="ECO:0000313" key="1">
    <source>
        <dbReference type="EMBL" id="KAH9289458.1"/>
    </source>
</evidence>
<accession>A0AA38C471</accession>